<sequence length="822" mass="93809">MIARHRFQDEIEKIRLKKNRIKLQGTSIGIGQIDASEDTQSAALWGPSGSHVEESDDIMGLELHYKVIKSRLMYTAGSGEKQSVISIVGKSGAGKTALAHKIYNDSEIKKHFTCRAWITLSPKFVPETLLRDISTQVQASLQVTDQRTRNFHELTKILSDFLSSKRYLVVLDDVWMTEDWDKLRMAFPKTEEGSGIIVTTRVRKVALHTNPKSPPYELQLSDEDGWMLLNSKIDVPAELEEVGRKIVRRCMGSPLMISTVGTRLSKTKATKEQWTSMLKDLKSDCTSEYEILRDATKLLSSNLIQCLYYFGLFPEDYDIPARRLIILWVAEGLARKDEGSDESPEVVAEKYLSQLIERKLIQVVKRKPDGRVKTCRMHDVLRDEWVAKAKAANFLPPQNRAQVSSSSGVVMISRLADHLDRRDDCYSHIHGDNSSNSSIFRSHYKNVRTLLSFDSREGTAPGKEIGDFLQRGIINRCFQGMRVLDLEGVFRPKLPESLGKLIYLRYLGLRWTYLENLPSSIDKLFNLQILDLKHTYVSTLPRSFWKMQQLRHLYLSESYRTRFVPPRGTGSLTDLQTLWGAFVDEESTLDNSLYRLTKLRKLALTCRLTRDQQKATASWISSLERLEWLRLISIDISVKPSDLYLELLSGLKNLSSIYLLGRLTKPVVVDKFPEELIELTLSSSGLTEDPMPKLEKLPNLKILQLLGDAFEGKFMVCSPGGFPLLQVLKLWKLKRLERLEVGKGSLPILKELEIRACTALQTIPEGLQHLEFLHKFKLKDMPEEFTRRVRKGQGEDWGIIAHVRVVKITPSMDQQSQTSANI</sequence>
<dbReference type="SUPFAM" id="SSF52058">
    <property type="entry name" value="L domain-like"/>
    <property type="match status" value="1"/>
</dbReference>
<dbReference type="OMA" id="EMAWMEE"/>
<accession>A0A059D9A3</accession>
<keyword evidence="2" id="KW-0611">Plant defense</keyword>
<dbReference type="GO" id="GO:0051707">
    <property type="term" value="P:response to other organism"/>
    <property type="evidence" value="ECO:0007669"/>
    <property type="project" value="UniProtKB-ARBA"/>
</dbReference>
<protein>
    <submittedName>
        <fullName evidence="6">Uncharacterized protein</fullName>
    </submittedName>
</protein>
<dbReference type="Gramene" id="KCW87318">
    <property type="protein sequence ID" value="KCW87318"/>
    <property type="gene ID" value="EUGRSUZ_B03805"/>
</dbReference>
<dbReference type="PRINTS" id="PR00364">
    <property type="entry name" value="DISEASERSIST"/>
</dbReference>
<evidence type="ECO:0000259" key="5">
    <source>
        <dbReference type="Pfam" id="PF23598"/>
    </source>
</evidence>
<keyword evidence="1" id="KW-0677">Repeat</keyword>
<dbReference type="GO" id="GO:0043531">
    <property type="term" value="F:ADP binding"/>
    <property type="evidence" value="ECO:0007669"/>
    <property type="project" value="InterPro"/>
</dbReference>
<dbReference type="InterPro" id="IPR044974">
    <property type="entry name" value="Disease_R_plants"/>
</dbReference>
<evidence type="ECO:0000259" key="3">
    <source>
        <dbReference type="Pfam" id="PF00931"/>
    </source>
</evidence>
<dbReference type="Pfam" id="PF23559">
    <property type="entry name" value="WHD_DRP"/>
    <property type="match status" value="1"/>
</dbReference>
<dbReference type="InParanoid" id="A0A059D9A3"/>
<reference evidence="6" key="1">
    <citation type="submission" date="2013-07" db="EMBL/GenBank/DDBJ databases">
        <title>The genome of Eucalyptus grandis.</title>
        <authorList>
            <person name="Schmutz J."/>
            <person name="Hayes R."/>
            <person name="Myburg A."/>
            <person name="Tuskan G."/>
            <person name="Grattapaglia D."/>
            <person name="Rokhsar D.S."/>
        </authorList>
    </citation>
    <scope>NUCLEOTIDE SEQUENCE</scope>
    <source>
        <tissue evidence="6">Leaf extractions</tissue>
    </source>
</reference>
<feature type="domain" description="Disease resistance protein winged helix" evidence="4">
    <location>
        <begin position="312"/>
        <end position="383"/>
    </location>
</feature>
<proteinExistence type="predicted"/>
<feature type="domain" description="Disease resistance R13L4/SHOC-2-like LRR" evidence="5">
    <location>
        <begin position="477"/>
        <end position="778"/>
    </location>
</feature>
<dbReference type="InterPro" id="IPR055414">
    <property type="entry name" value="LRR_R13L4/SHOC2-like"/>
</dbReference>
<name>A0A059D9A3_EUCGR</name>
<dbReference type="EMBL" id="KK198754">
    <property type="protein sequence ID" value="KCW87318.1"/>
    <property type="molecule type" value="Genomic_DNA"/>
</dbReference>
<dbReference type="InterPro" id="IPR042197">
    <property type="entry name" value="Apaf_helical"/>
</dbReference>
<dbReference type="InterPro" id="IPR036388">
    <property type="entry name" value="WH-like_DNA-bd_sf"/>
</dbReference>
<dbReference type="PANTHER" id="PTHR23155:SF955">
    <property type="entry name" value="AAA+ ATPASE DOMAIN-CONTAINING PROTEIN"/>
    <property type="match status" value="1"/>
</dbReference>
<feature type="domain" description="NB-ARC" evidence="3">
    <location>
        <begin position="68"/>
        <end position="232"/>
    </location>
</feature>
<dbReference type="Pfam" id="PF00931">
    <property type="entry name" value="NB-ARC"/>
    <property type="match status" value="1"/>
</dbReference>
<dbReference type="FunFam" id="1.10.10.10:FF:000322">
    <property type="entry name" value="Probable disease resistance protein At1g63360"/>
    <property type="match status" value="1"/>
</dbReference>
<dbReference type="FunFam" id="3.40.50.300:FF:001091">
    <property type="entry name" value="Probable disease resistance protein At1g61300"/>
    <property type="match status" value="1"/>
</dbReference>
<dbReference type="Pfam" id="PF23598">
    <property type="entry name" value="LRR_14"/>
    <property type="match status" value="1"/>
</dbReference>
<dbReference type="InterPro" id="IPR032675">
    <property type="entry name" value="LRR_dom_sf"/>
</dbReference>
<dbReference type="InterPro" id="IPR058922">
    <property type="entry name" value="WHD_DRP"/>
</dbReference>
<dbReference type="PANTHER" id="PTHR23155">
    <property type="entry name" value="DISEASE RESISTANCE PROTEIN RP"/>
    <property type="match status" value="1"/>
</dbReference>
<dbReference type="InterPro" id="IPR002182">
    <property type="entry name" value="NB-ARC"/>
</dbReference>
<dbReference type="Gene3D" id="1.10.8.430">
    <property type="entry name" value="Helical domain of apoptotic protease-activating factors"/>
    <property type="match status" value="1"/>
</dbReference>
<dbReference type="Gene3D" id="3.40.50.300">
    <property type="entry name" value="P-loop containing nucleotide triphosphate hydrolases"/>
    <property type="match status" value="1"/>
</dbReference>
<evidence type="ECO:0000313" key="6">
    <source>
        <dbReference type="EMBL" id="KCW87318.1"/>
    </source>
</evidence>
<dbReference type="Gene3D" id="1.10.10.10">
    <property type="entry name" value="Winged helix-like DNA-binding domain superfamily/Winged helix DNA-binding domain"/>
    <property type="match status" value="1"/>
</dbReference>
<dbReference type="SUPFAM" id="SSF52540">
    <property type="entry name" value="P-loop containing nucleoside triphosphate hydrolases"/>
    <property type="match status" value="1"/>
</dbReference>
<evidence type="ECO:0000259" key="4">
    <source>
        <dbReference type="Pfam" id="PF23559"/>
    </source>
</evidence>
<evidence type="ECO:0000256" key="1">
    <source>
        <dbReference type="ARBA" id="ARBA00022737"/>
    </source>
</evidence>
<dbReference type="InterPro" id="IPR027417">
    <property type="entry name" value="P-loop_NTPase"/>
</dbReference>
<organism evidence="6">
    <name type="scientific">Eucalyptus grandis</name>
    <name type="common">Flooded gum</name>
    <dbReference type="NCBI Taxonomy" id="71139"/>
    <lineage>
        <taxon>Eukaryota</taxon>
        <taxon>Viridiplantae</taxon>
        <taxon>Streptophyta</taxon>
        <taxon>Embryophyta</taxon>
        <taxon>Tracheophyta</taxon>
        <taxon>Spermatophyta</taxon>
        <taxon>Magnoliopsida</taxon>
        <taxon>eudicotyledons</taxon>
        <taxon>Gunneridae</taxon>
        <taxon>Pentapetalae</taxon>
        <taxon>rosids</taxon>
        <taxon>malvids</taxon>
        <taxon>Myrtales</taxon>
        <taxon>Myrtaceae</taxon>
        <taxon>Myrtoideae</taxon>
        <taxon>Eucalypteae</taxon>
        <taxon>Eucalyptus</taxon>
    </lineage>
</organism>
<dbReference type="eggNOG" id="KOG4658">
    <property type="taxonomic scope" value="Eukaryota"/>
</dbReference>
<gene>
    <name evidence="6" type="ORF">EUGRSUZ_B03805</name>
</gene>
<dbReference type="GO" id="GO:0006952">
    <property type="term" value="P:defense response"/>
    <property type="evidence" value="ECO:0007669"/>
    <property type="project" value="UniProtKB-KW"/>
</dbReference>
<dbReference type="Gene3D" id="3.80.10.10">
    <property type="entry name" value="Ribonuclease Inhibitor"/>
    <property type="match status" value="1"/>
</dbReference>
<dbReference type="AlphaFoldDB" id="A0A059D9A3"/>
<evidence type="ECO:0000256" key="2">
    <source>
        <dbReference type="ARBA" id="ARBA00022821"/>
    </source>
</evidence>